<dbReference type="RefSeq" id="WP_201662696.1">
    <property type="nucleotide sequence ID" value="NZ_CAJHCS010000077.1"/>
</dbReference>
<keyword evidence="2" id="KW-1185">Reference proteome</keyword>
<reference evidence="1 2" key="1">
    <citation type="submission" date="2024-01" db="EMBL/GenBank/DDBJ databases">
        <title>The diversity of rhizobia nodulating Mimosa spp. in eleven states of Brazil covering several biomes is determined by host plant, location, and edaphic factors.</title>
        <authorList>
            <person name="Rouws L."/>
            <person name="Barauna A."/>
            <person name="Beukes C."/>
            <person name="De Faria S.M."/>
            <person name="Gross E."/>
            <person name="Dos Reis Junior F.B."/>
            <person name="Simon M."/>
            <person name="Maluk M."/>
            <person name="Odee D.W."/>
            <person name="Kenicer G."/>
            <person name="Young J.P.W."/>
            <person name="Reis V.M."/>
            <person name="Zilli J."/>
            <person name="James E.K."/>
        </authorList>
    </citation>
    <scope>NUCLEOTIDE SEQUENCE [LARGE SCALE GENOMIC DNA]</scope>
    <source>
        <strain evidence="1 2">JPY77</strain>
    </source>
</reference>
<proteinExistence type="predicted"/>
<accession>A0ABU9QTK5</accession>
<evidence type="ECO:0000313" key="1">
    <source>
        <dbReference type="EMBL" id="MEM5292493.1"/>
    </source>
</evidence>
<dbReference type="Proteomes" id="UP001494588">
    <property type="component" value="Unassembled WGS sequence"/>
</dbReference>
<protein>
    <submittedName>
        <fullName evidence="1">Uncharacterized protein</fullName>
    </submittedName>
</protein>
<sequence>MLPELLSEAMCEPSLSMAKRSIPTSTPIALVAVGKGTLTSRCVWMLAKHFSPDRLTVTLRTSPSTGRLLR</sequence>
<gene>
    <name evidence="1" type="ORF">V4C55_43445</name>
</gene>
<comment type="caution">
    <text evidence="1">The sequence shown here is derived from an EMBL/GenBank/DDBJ whole genome shotgun (WGS) entry which is preliminary data.</text>
</comment>
<organism evidence="1 2">
    <name type="scientific">Paraburkholderia sabiae</name>
    <dbReference type="NCBI Taxonomy" id="273251"/>
    <lineage>
        <taxon>Bacteria</taxon>
        <taxon>Pseudomonadati</taxon>
        <taxon>Pseudomonadota</taxon>
        <taxon>Betaproteobacteria</taxon>
        <taxon>Burkholderiales</taxon>
        <taxon>Burkholderiaceae</taxon>
        <taxon>Paraburkholderia</taxon>
    </lineage>
</organism>
<name>A0ABU9QTK5_9BURK</name>
<dbReference type="EMBL" id="JAZHGC010000100">
    <property type="protein sequence ID" value="MEM5292493.1"/>
    <property type="molecule type" value="Genomic_DNA"/>
</dbReference>
<evidence type="ECO:0000313" key="2">
    <source>
        <dbReference type="Proteomes" id="UP001494588"/>
    </source>
</evidence>